<dbReference type="Gene3D" id="3.30.1330.50">
    <property type="entry name" value="2-C-methyl-D-erythritol 2,4-cyclodiphosphate synthase"/>
    <property type="match status" value="1"/>
</dbReference>
<accession>A0ABS9EP66</accession>
<evidence type="ECO:0000256" key="3">
    <source>
        <dbReference type="ARBA" id="ARBA00023268"/>
    </source>
</evidence>
<evidence type="ECO:0000259" key="6">
    <source>
        <dbReference type="Pfam" id="PF02542"/>
    </source>
</evidence>
<dbReference type="SUPFAM" id="SSF69765">
    <property type="entry name" value="IpsF-like"/>
    <property type="match status" value="1"/>
</dbReference>
<feature type="domain" description="2-C-methyl-D-erythritol 2,4-cyclodiphosphate synthase" evidence="6">
    <location>
        <begin position="221"/>
        <end position="374"/>
    </location>
</feature>
<comment type="caution">
    <text evidence="4">Lacks conserved residue(s) required for the propagation of feature annotation.</text>
</comment>
<dbReference type="CDD" id="cd02516">
    <property type="entry name" value="CDP-ME_synthetase"/>
    <property type="match status" value="1"/>
</dbReference>
<comment type="subunit">
    <text evidence="4">Homotrimer.</text>
</comment>
<organism evidence="7 8">
    <name type="scientific">Dethiosulfovibrio marinus</name>
    <dbReference type="NCBI Taxonomy" id="133532"/>
    <lineage>
        <taxon>Bacteria</taxon>
        <taxon>Thermotogati</taxon>
        <taxon>Synergistota</taxon>
        <taxon>Synergistia</taxon>
        <taxon>Synergistales</taxon>
        <taxon>Dethiosulfovibrionaceae</taxon>
        <taxon>Dethiosulfovibrio</taxon>
    </lineage>
</organism>
<dbReference type="EMBL" id="JAKGUD010000003">
    <property type="protein sequence ID" value="MCF4142066.1"/>
    <property type="molecule type" value="Genomic_DNA"/>
</dbReference>
<dbReference type="PROSITE" id="PS01295">
    <property type="entry name" value="ISPD"/>
    <property type="match status" value="1"/>
</dbReference>
<feature type="binding site" evidence="4">
    <location>
        <begin position="228"/>
        <end position="230"/>
    </location>
    <ligand>
        <name>4-CDP-2-C-methyl-D-erythritol 2-phosphate</name>
        <dbReference type="ChEBI" id="CHEBI:57919"/>
    </ligand>
</feature>
<reference evidence="7 8" key="1">
    <citation type="submission" date="2022-01" db="EMBL/GenBank/DDBJ databases">
        <title>Dethiosulfovibrio faecalis sp. nov., a novel proteolytic, non-sulfur-reducing bacterium isolated from a marine aquaculture solid waste bioreactor.</title>
        <authorList>
            <person name="Grabowski S."/>
            <person name="Apolinario E."/>
            <person name="Schneider N."/>
            <person name="Marshall C.W."/>
            <person name="Sowers K.R."/>
        </authorList>
    </citation>
    <scope>NUCLEOTIDE SEQUENCE [LARGE SCALE GENOMIC DNA]</scope>
    <source>
        <strain evidence="7 8">DSM 12537</strain>
    </source>
</reference>
<evidence type="ECO:0000313" key="8">
    <source>
        <dbReference type="Proteomes" id="UP001200430"/>
    </source>
</evidence>
<dbReference type="InterPro" id="IPR036571">
    <property type="entry name" value="MECDP_synthase_sf"/>
</dbReference>
<keyword evidence="4 5" id="KW-0414">Isoprene biosynthesis</keyword>
<dbReference type="SUPFAM" id="SSF53448">
    <property type="entry name" value="Nucleotide-diphospho-sugar transferases"/>
    <property type="match status" value="1"/>
</dbReference>
<keyword evidence="8" id="KW-1185">Reference proteome</keyword>
<evidence type="ECO:0000256" key="1">
    <source>
        <dbReference type="ARBA" id="ARBA00022679"/>
    </source>
</evidence>
<comment type="pathway">
    <text evidence="4">Isoprenoid biosynthesis; isopentenyl diphosphate biosynthesis via DXP pathway; isopentenyl diphosphate from 1-deoxy-D-xylulose 5-phosphate: step 4/6.</text>
</comment>
<evidence type="ECO:0000256" key="4">
    <source>
        <dbReference type="HAMAP-Rule" id="MF_00107"/>
    </source>
</evidence>
<dbReference type="PANTHER" id="PTHR43181:SF1">
    <property type="entry name" value="2-C-METHYL-D-ERYTHRITOL 2,4-CYCLODIPHOSPHATE SYNTHASE, CHLOROPLASTIC"/>
    <property type="match status" value="1"/>
</dbReference>
<feature type="binding site" evidence="4">
    <location>
        <position position="228"/>
    </location>
    <ligand>
        <name>a divalent metal cation</name>
        <dbReference type="ChEBI" id="CHEBI:60240"/>
    </ligand>
</feature>
<keyword evidence="4" id="KW-0479">Metal-binding</keyword>
<feature type="binding site" evidence="4">
    <location>
        <begin position="254"/>
        <end position="255"/>
    </location>
    <ligand>
        <name>4-CDP-2-C-methyl-D-erythritol 2-phosphate</name>
        <dbReference type="ChEBI" id="CHEBI:57919"/>
    </ligand>
</feature>
<dbReference type="CDD" id="cd00554">
    <property type="entry name" value="MECDP_synthase"/>
    <property type="match status" value="1"/>
</dbReference>
<dbReference type="Proteomes" id="UP001200430">
    <property type="component" value="Unassembled WGS sequence"/>
</dbReference>
<feature type="site" description="Transition state stabilizer" evidence="4">
    <location>
        <position position="353"/>
    </location>
</feature>
<keyword evidence="3" id="KW-0511">Multifunctional enzyme</keyword>
<dbReference type="NCBIfam" id="TIGR00151">
    <property type="entry name" value="ispF"/>
    <property type="match status" value="1"/>
</dbReference>
<gene>
    <name evidence="4 7" type="primary">ispF</name>
    <name evidence="7" type="ORF">L2W38_04450</name>
</gene>
<sequence>MSEWSFMIMAAGSGSRLGGTPKQFRFLGGRPMWEWSFDLALSLGIEEIVLVLPEDWDERLYPVRTREGLSIVRGGCTRSLSVRNGIASVRSNKVLIHDGARPFAKSSMCEKIMSAVSKNTGAIPLLPVKDALKRVSVDDVVKAMDRSGIRITQTPQGFPREGLLKALSLSSEEVRDEAEPWISNGGVIVPVEGDEMNFKVTTEGDWEMATYLAGRNSAGEIRTGIGFDVHPLVPGRSLVLGGVEVPSPMGLEGHSDADLICHGISDAILGAAGLPDIGRVFPACDNSYRDADSYELLREVVSKVEECGWSIVWLDVVLHAQIPRIGETVIDIIRNLDSIWNDGIRRVNLKVKSGEGVGSVGSGHCMMCYAVATIKNTSMGLHKAANPL</sequence>
<feature type="binding site" evidence="4">
    <location>
        <position position="262"/>
    </location>
    <ligand>
        <name>a divalent metal cation</name>
        <dbReference type="ChEBI" id="CHEBI:60240"/>
    </ligand>
</feature>
<evidence type="ECO:0000256" key="5">
    <source>
        <dbReference type="RuleBase" id="RU004395"/>
    </source>
</evidence>
<dbReference type="Pfam" id="PF01128">
    <property type="entry name" value="IspD"/>
    <property type="match status" value="1"/>
</dbReference>
<keyword evidence="1" id="KW-0808">Transferase</keyword>
<dbReference type="PANTHER" id="PTHR43181">
    <property type="entry name" value="2-C-METHYL-D-ERYTHRITOL 2,4-CYCLODIPHOSPHATE SYNTHASE, CHLOROPLASTIC"/>
    <property type="match status" value="1"/>
</dbReference>
<name>A0ABS9EP66_9BACT</name>
<protein>
    <recommendedName>
        <fullName evidence="4 5">2-C-methyl-D-erythritol 2,4-cyclodiphosphate synthase</fullName>
        <shortName evidence="4">MECDP-synthase</shortName>
        <shortName evidence="4">MECPP-synthase</shortName>
        <shortName evidence="4">MECPS</shortName>
        <ecNumber evidence="4 5">4.6.1.12</ecNumber>
    </recommendedName>
</protein>
<dbReference type="EC" id="4.6.1.12" evidence="4 5"/>
<keyword evidence="4 5" id="KW-0456">Lyase</keyword>
<dbReference type="Gene3D" id="3.90.550.10">
    <property type="entry name" value="Spore Coat Polysaccharide Biosynthesis Protein SpsA, Chain A"/>
    <property type="match status" value="1"/>
</dbReference>
<evidence type="ECO:0000313" key="7">
    <source>
        <dbReference type="EMBL" id="MCF4142066.1"/>
    </source>
</evidence>
<dbReference type="GO" id="GO:0008685">
    <property type="term" value="F:2-C-methyl-D-erythritol 2,4-cyclodiphosphate synthase activity"/>
    <property type="evidence" value="ECO:0007669"/>
    <property type="project" value="UniProtKB-EC"/>
</dbReference>
<dbReference type="RefSeq" id="WP_236098819.1">
    <property type="nucleotide sequence ID" value="NZ_JAKGUD010000003.1"/>
</dbReference>
<dbReference type="Pfam" id="PF02542">
    <property type="entry name" value="YgbB"/>
    <property type="match status" value="1"/>
</dbReference>
<comment type="caution">
    <text evidence="7">The sequence shown here is derived from an EMBL/GenBank/DDBJ whole genome shotgun (WGS) entry which is preliminary data.</text>
</comment>
<feature type="binding site" evidence="4">
    <location>
        <position position="230"/>
    </location>
    <ligand>
        <name>a divalent metal cation</name>
        <dbReference type="ChEBI" id="CHEBI:60240"/>
    </ligand>
</feature>
<feature type="site" description="Transition state stabilizer" evidence="4">
    <location>
        <position position="254"/>
    </location>
</feature>
<proteinExistence type="inferred from homology"/>
<comment type="function">
    <text evidence="4">Involved in the biosynthesis of isopentenyl diphosphate (IPP) and dimethylallyl diphosphate (DMAPP), two major building blocks of isoprenoid compounds. Catalyzes the conversion of 4-diphosphocytidyl-2-C-methyl-D-erythritol 2-phosphate (CDP-ME2P) to 2-C-methyl-D-erythritol 2,4-cyclodiphosphate (ME-CPP) with a corresponding release of cytidine 5-monophosphate (CMP).</text>
</comment>
<comment type="similarity">
    <text evidence="4 5">Belongs to the IspF family.</text>
</comment>
<keyword evidence="2" id="KW-0548">Nucleotidyltransferase</keyword>
<dbReference type="HAMAP" id="MF_00107">
    <property type="entry name" value="IspF"/>
    <property type="match status" value="1"/>
</dbReference>
<comment type="cofactor">
    <cofactor evidence="4">
        <name>a divalent metal cation</name>
        <dbReference type="ChEBI" id="CHEBI:60240"/>
    </cofactor>
    <text evidence="4">Binds 1 divalent metal cation per subunit.</text>
</comment>
<feature type="binding site" evidence="4">
    <location>
        <begin position="276"/>
        <end position="278"/>
    </location>
    <ligand>
        <name>4-CDP-2-C-methyl-D-erythritol 2-phosphate</name>
        <dbReference type="ChEBI" id="CHEBI:57919"/>
    </ligand>
</feature>
<dbReference type="InterPro" id="IPR018294">
    <property type="entry name" value="ISPD_synthase_CS"/>
</dbReference>
<evidence type="ECO:0000256" key="2">
    <source>
        <dbReference type="ARBA" id="ARBA00022695"/>
    </source>
</evidence>
<comment type="catalytic activity">
    <reaction evidence="4 5">
        <text>4-CDP-2-C-methyl-D-erythritol 2-phosphate = 2-C-methyl-D-erythritol 2,4-cyclic diphosphate + CMP</text>
        <dbReference type="Rhea" id="RHEA:23864"/>
        <dbReference type="ChEBI" id="CHEBI:57919"/>
        <dbReference type="ChEBI" id="CHEBI:58483"/>
        <dbReference type="ChEBI" id="CHEBI:60377"/>
        <dbReference type="EC" id="4.6.1.12"/>
    </reaction>
</comment>
<dbReference type="InterPro" id="IPR029044">
    <property type="entry name" value="Nucleotide-diphossugar_trans"/>
</dbReference>
<dbReference type="InterPro" id="IPR034683">
    <property type="entry name" value="IspD/TarI"/>
</dbReference>
<dbReference type="InterPro" id="IPR003526">
    <property type="entry name" value="MECDP_synthase"/>
</dbReference>